<protein>
    <submittedName>
        <fullName evidence="2">Uncharacterized protein</fullName>
    </submittedName>
</protein>
<dbReference type="EMBL" id="GBRH01283337">
    <property type="protein sequence ID" value="JAD14558.1"/>
    <property type="molecule type" value="Transcribed_RNA"/>
</dbReference>
<feature type="compositionally biased region" description="Basic and acidic residues" evidence="1">
    <location>
        <begin position="32"/>
        <end position="49"/>
    </location>
</feature>
<name>A0A0A8XPL7_ARUDO</name>
<sequence length="66" mass="7206">MRSPGPRSWAGSCRRDPPHQNGSRRASTARGAEQRGRREPNREEGDRVYRSLACRSGVAAATGSKP</sequence>
<feature type="region of interest" description="Disordered" evidence="1">
    <location>
        <begin position="1"/>
        <end position="50"/>
    </location>
</feature>
<evidence type="ECO:0000313" key="2">
    <source>
        <dbReference type="EMBL" id="JAD14558.1"/>
    </source>
</evidence>
<reference evidence="2" key="1">
    <citation type="submission" date="2014-09" db="EMBL/GenBank/DDBJ databases">
        <authorList>
            <person name="Magalhaes I.L.F."/>
            <person name="Oliveira U."/>
            <person name="Santos F.R."/>
            <person name="Vidigal T.H.D.A."/>
            <person name="Brescovit A.D."/>
            <person name="Santos A.J."/>
        </authorList>
    </citation>
    <scope>NUCLEOTIDE SEQUENCE</scope>
    <source>
        <tissue evidence="2">Shoot tissue taken approximately 20 cm above the soil surface</tissue>
    </source>
</reference>
<proteinExistence type="predicted"/>
<accession>A0A0A8XPL7</accession>
<organism evidence="2">
    <name type="scientific">Arundo donax</name>
    <name type="common">Giant reed</name>
    <name type="synonym">Donax arundinaceus</name>
    <dbReference type="NCBI Taxonomy" id="35708"/>
    <lineage>
        <taxon>Eukaryota</taxon>
        <taxon>Viridiplantae</taxon>
        <taxon>Streptophyta</taxon>
        <taxon>Embryophyta</taxon>
        <taxon>Tracheophyta</taxon>
        <taxon>Spermatophyta</taxon>
        <taxon>Magnoliopsida</taxon>
        <taxon>Liliopsida</taxon>
        <taxon>Poales</taxon>
        <taxon>Poaceae</taxon>
        <taxon>PACMAD clade</taxon>
        <taxon>Arundinoideae</taxon>
        <taxon>Arundineae</taxon>
        <taxon>Arundo</taxon>
    </lineage>
</organism>
<reference evidence="2" key="2">
    <citation type="journal article" date="2015" name="Data Brief">
        <title>Shoot transcriptome of the giant reed, Arundo donax.</title>
        <authorList>
            <person name="Barrero R.A."/>
            <person name="Guerrero F.D."/>
            <person name="Moolhuijzen P."/>
            <person name="Goolsby J.A."/>
            <person name="Tidwell J."/>
            <person name="Bellgard S.E."/>
            <person name="Bellgard M.I."/>
        </authorList>
    </citation>
    <scope>NUCLEOTIDE SEQUENCE</scope>
    <source>
        <tissue evidence="2">Shoot tissue taken approximately 20 cm above the soil surface</tissue>
    </source>
</reference>
<evidence type="ECO:0000256" key="1">
    <source>
        <dbReference type="SAM" id="MobiDB-lite"/>
    </source>
</evidence>
<dbReference type="AlphaFoldDB" id="A0A0A8XPL7"/>